<dbReference type="InterPro" id="IPR003016">
    <property type="entry name" value="2-oxoA_DH_lipoyl-BS"/>
</dbReference>
<dbReference type="GO" id="GO:0004742">
    <property type="term" value="F:dihydrolipoyllysine-residue acetyltransferase activity"/>
    <property type="evidence" value="ECO:0007669"/>
    <property type="project" value="UniProtKB-UniRule"/>
</dbReference>
<dbReference type="Gene3D" id="2.40.50.100">
    <property type="match status" value="2"/>
</dbReference>
<dbReference type="CDD" id="cd06849">
    <property type="entry name" value="lipoyl_domain"/>
    <property type="match status" value="2"/>
</dbReference>
<keyword evidence="4" id="KW-0809">Transit peptide</keyword>
<evidence type="ECO:0000256" key="2">
    <source>
        <dbReference type="ARBA" id="ARBA00022679"/>
    </source>
</evidence>
<feature type="region of interest" description="Disordered" evidence="7">
    <location>
        <begin position="164"/>
        <end position="196"/>
    </location>
</feature>
<dbReference type="GO" id="GO:0005739">
    <property type="term" value="C:mitochondrion"/>
    <property type="evidence" value="ECO:0007669"/>
    <property type="project" value="UniProtKB-SubCell"/>
</dbReference>
<feature type="compositionally biased region" description="Low complexity" evidence="7">
    <location>
        <begin position="293"/>
        <end position="314"/>
    </location>
</feature>
<proteinExistence type="inferred from homology"/>
<keyword evidence="5 6" id="KW-0012">Acyltransferase</keyword>
<dbReference type="NCBIfam" id="TIGR01349">
    <property type="entry name" value="PDHac_trf_mito"/>
    <property type="match status" value="1"/>
</dbReference>
<accession>A0A7I8VJL9</accession>
<evidence type="ECO:0000256" key="7">
    <source>
        <dbReference type="SAM" id="MobiDB-lite"/>
    </source>
</evidence>
<evidence type="ECO:0000259" key="9">
    <source>
        <dbReference type="PROSITE" id="PS51826"/>
    </source>
</evidence>
<dbReference type="GO" id="GO:0045254">
    <property type="term" value="C:pyruvate dehydrogenase complex"/>
    <property type="evidence" value="ECO:0007669"/>
    <property type="project" value="UniProtKB-UniRule"/>
</dbReference>
<keyword evidence="2 6" id="KW-0808">Transferase</keyword>
<feature type="compositionally biased region" description="Low complexity" evidence="7">
    <location>
        <begin position="173"/>
        <end position="192"/>
    </location>
</feature>
<keyword evidence="3 6" id="KW-0450">Lipoyl</keyword>
<feature type="domain" description="Peripheral subunit-binding (PSBD)" evidence="9">
    <location>
        <begin position="340"/>
        <end position="377"/>
    </location>
</feature>
<dbReference type="InterPro" id="IPR036625">
    <property type="entry name" value="E3-bd_dom_sf"/>
</dbReference>
<dbReference type="Proteomes" id="UP000549394">
    <property type="component" value="Unassembled WGS sequence"/>
</dbReference>
<comment type="caution">
    <text evidence="10">The sequence shown here is derived from an EMBL/GenBank/DDBJ whole genome shotgun (WGS) entry which is preliminary data.</text>
</comment>
<dbReference type="FunFam" id="3.30.559.10:FF:000003">
    <property type="entry name" value="Acetyltransferase component of pyruvate dehydrogenase complex"/>
    <property type="match status" value="1"/>
</dbReference>
<dbReference type="Gene3D" id="4.10.320.10">
    <property type="entry name" value="E3-binding domain"/>
    <property type="match status" value="1"/>
</dbReference>
<gene>
    <name evidence="10" type="ORF">DGYR_LOCUS5053</name>
</gene>
<dbReference type="PANTHER" id="PTHR23151:SF90">
    <property type="entry name" value="DIHYDROLIPOYLLYSINE-RESIDUE ACETYLTRANSFERASE COMPONENT OF PYRUVATE DEHYDROGENASE COMPLEX, MITOCHONDRIAL-RELATED"/>
    <property type="match status" value="1"/>
</dbReference>
<dbReference type="PROSITE" id="PS51826">
    <property type="entry name" value="PSBD"/>
    <property type="match status" value="1"/>
</dbReference>
<dbReference type="Pfam" id="PF02817">
    <property type="entry name" value="E3_binding"/>
    <property type="match status" value="1"/>
</dbReference>
<evidence type="ECO:0000256" key="6">
    <source>
        <dbReference type="RuleBase" id="RU361137"/>
    </source>
</evidence>
<dbReference type="AlphaFoldDB" id="A0A7I8VJL9"/>
<dbReference type="PROSITE" id="PS00189">
    <property type="entry name" value="LIPOYL"/>
    <property type="match status" value="2"/>
</dbReference>
<feature type="region of interest" description="Disordered" evidence="7">
    <location>
        <begin position="285"/>
        <end position="335"/>
    </location>
</feature>
<evidence type="ECO:0000256" key="5">
    <source>
        <dbReference type="ARBA" id="ARBA00023315"/>
    </source>
</evidence>
<dbReference type="InterPro" id="IPR023213">
    <property type="entry name" value="CAT-like_dom_sf"/>
</dbReference>
<dbReference type="FunFam" id="2.40.50.100:FF:000010">
    <property type="entry name" value="Acetyltransferase component of pyruvate dehydrogenase complex"/>
    <property type="match status" value="2"/>
</dbReference>
<dbReference type="Pfam" id="PF00198">
    <property type="entry name" value="2-oxoacid_dh"/>
    <property type="match status" value="1"/>
</dbReference>
<dbReference type="SUPFAM" id="SSF47005">
    <property type="entry name" value="Peripheral subunit-binding domain of 2-oxo acid dehydrogenase complex"/>
    <property type="match status" value="1"/>
</dbReference>
<dbReference type="SUPFAM" id="SSF52777">
    <property type="entry name" value="CoA-dependent acyltransferases"/>
    <property type="match status" value="1"/>
</dbReference>
<evidence type="ECO:0000256" key="1">
    <source>
        <dbReference type="ARBA" id="ARBA00007317"/>
    </source>
</evidence>
<comment type="similarity">
    <text evidence="1 6">Belongs to the 2-oxoacid dehydrogenase family.</text>
</comment>
<evidence type="ECO:0000259" key="8">
    <source>
        <dbReference type="PROSITE" id="PS50968"/>
    </source>
</evidence>
<dbReference type="InterPro" id="IPR001078">
    <property type="entry name" value="2-oxoacid_DH_actylTfrase"/>
</dbReference>
<keyword evidence="11" id="KW-1185">Reference proteome</keyword>
<dbReference type="SUPFAM" id="SSF51230">
    <property type="entry name" value="Single hybrid motif"/>
    <property type="match status" value="2"/>
</dbReference>
<dbReference type="InterPro" id="IPR000089">
    <property type="entry name" value="Biotin_lipoyl"/>
</dbReference>
<dbReference type="EMBL" id="CAJFCJ010000006">
    <property type="protein sequence ID" value="CAD5116416.1"/>
    <property type="molecule type" value="Genomic_DNA"/>
</dbReference>
<comment type="function">
    <text evidence="6">The pyruvate dehydrogenase complex catalyzes the overall conversion of pyruvate to acetyl-CoA and CO(2).</text>
</comment>
<evidence type="ECO:0000313" key="10">
    <source>
        <dbReference type="EMBL" id="CAD5116416.1"/>
    </source>
</evidence>
<dbReference type="Gene3D" id="3.30.559.10">
    <property type="entry name" value="Chloramphenicol acetyltransferase-like domain"/>
    <property type="match status" value="1"/>
</dbReference>
<dbReference type="InterPro" id="IPR006257">
    <property type="entry name" value="LAT1"/>
</dbReference>
<name>A0A7I8VJL9_9ANNE</name>
<dbReference type="InterPro" id="IPR004167">
    <property type="entry name" value="PSBD"/>
</dbReference>
<evidence type="ECO:0000313" key="11">
    <source>
        <dbReference type="Proteomes" id="UP000549394"/>
    </source>
</evidence>
<dbReference type="Pfam" id="PF00364">
    <property type="entry name" value="Biotin_lipoyl"/>
    <property type="match status" value="2"/>
</dbReference>
<dbReference type="InterPro" id="IPR045257">
    <property type="entry name" value="E2/Pdx1"/>
</dbReference>
<feature type="domain" description="Lipoyl-binding" evidence="8">
    <location>
        <begin position="196"/>
        <end position="272"/>
    </location>
</feature>
<dbReference type="EC" id="2.3.1.12" evidence="6"/>
<reference evidence="10 11" key="1">
    <citation type="submission" date="2020-08" db="EMBL/GenBank/DDBJ databases">
        <authorList>
            <person name="Hejnol A."/>
        </authorList>
    </citation>
    <scope>NUCLEOTIDE SEQUENCE [LARGE SCALE GENOMIC DNA]</scope>
</reference>
<protein>
    <recommendedName>
        <fullName evidence="6">Acetyltransferase component of pyruvate dehydrogenase complex</fullName>
        <ecNumber evidence="6">2.3.1.12</ecNumber>
    </recommendedName>
</protein>
<organism evidence="10 11">
    <name type="scientific">Dimorphilus gyrociliatus</name>
    <dbReference type="NCBI Taxonomy" id="2664684"/>
    <lineage>
        <taxon>Eukaryota</taxon>
        <taxon>Metazoa</taxon>
        <taxon>Spiralia</taxon>
        <taxon>Lophotrochozoa</taxon>
        <taxon>Annelida</taxon>
        <taxon>Polychaeta</taxon>
        <taxon>Polychaeta incertae sedis</taxon>
        <taxon>Dinophilidae</taxon>
        <taxon>Dimorphilus</taxon>
    </lineage>
</organism>
<dbReference type="GO" id="GO:0006086">
    <property type="term" value="P:pyruvate decarboxylation to acetyl-CoA"/>
    <property type="evidence" value="ECO:0007669"/>
    <property type="project" value="InterPro"/>
</dbReference>
<dbReference type="PROSITE" id="PS50968">
    <property type="entry name" value="BIOTINYL_LIPOYL"/>
    <property type="match status" value="2"/>
</dbReference>
<dbReference type="PANTHER" id="PTHR23151">
    <property type="entry name" value="DIHYDROLIPOAMIDE ACETYL/SUCCINYL-TRANSFERASE-RELATED"/>
    <property type="match status" value="1"/>
</dbReference>
<comment type="cofactor">
    <cofactor evidence="6">
        <name>(R)-lipoate</name>
        <dbReference type="ChEBI" id="CHEBI:83088"/>
    </cofactor>
    <text evidence="6">Binds 2 lipoyl cofactors covalently.</text>
</comment>
<evidence type="ECO:0000256" key="4">
    <source>
        <dbReference type="ARBA" id="ARBA00022946"/>
    </source>
</evidence>
<comment type="catalytic activity">
    <reaction evidence="6">
        <text>N(6)-[(R)-dihydrolipoyl]-L-lysyl-[protein] + acetyl-CoA = N(6)-[(R)-S(8)-acetyldihydrolipoyl]-L-lysyl-[protein] + CoA</text>
        <dbReference type="Rhea" id="RHEA:17017"/>
        <dbReference type="Rhea" id="RHEA-COMP:10475"/>
        <dbReference type="Rhea" id="RHEA-COMP:10478"/>
        <dbReference type="ChEBI" id="CHEBI:57287"/>
        <dbReference type="ChEBI" id="CHEBI:57288"/>
        <dbReference type="ChEBI" id="CHEBI:83100"/>
        <dbReference type="ChEBI" id="CHEBI:83111"/>
        <dbReference type="EC" id="2.3.1.12"/>
    </reaction>
</comment>
<comment type="subcellular location">
    <subcellularLocation>
        <location evidence="6">Mitochondrion</location>
    </subcellularLocation>
</comment>
<evidence type="ECO:0000256" key="3">
    <source>
        <dbReference type="ARBA" id="ARBA00022823"/>
    </source>
</evidence>
<dbReference type="OrthoDB" id="537444at2759"/>
<sequence>MHRSNNIIRPLINSTRKSRYLIRGRSHFARSSIVVAAVDSKIINLAPKKTYEQTCFERIQKRLYSNDTLPPHFKVNLPALSPTMEMGSIVSWSKKEGDSISEGDLLTEIETDKATMGLETPEEGYLAKIFIPSGVRDVPVGKLLCIIVPDESSLEAFKNYTAEDLEGDSQAPDATTADTSAENSETSATSANYPNHMKVELPALSPTMETGTLTSWSKEVGDELSEGDVLAQIETDKATMEFETPHEGYLAKILIESGTKDVKLGEILCIIVENKDDIDAFKDYTTPSKSKKQPQSSKPFTVSQTSSPPVSSFQEQAQKYAPPKTQASISPTPRTGERIFVSPYAKKLAAEKSIDLRTVQGTGPAGRIIAQDIINYQPSSPSAYPHTISAAPGVDSIDIPLSNMRKTIAKRLIQSKTTIPHYYLSRTITLDAIMQARKDINSHLESSGNKVSLNDMIIKAVAFACKQVPEANSAWHDTFIRRHNRVDVSVAVATPEGLITPIVFAACTKSVADIANNVRELANKAKENKLVPEEYQGGTITVSNLGMFGITNFSAIINPPQSCILAVGSGVKAVVPADNDKGYKTVQQMQVTLSCDHRVVDGAIGAQWLDAFSKAIEKPSLLLI</sequence>
<feature type="domain" description="Lipoyl-binding" evidence="8">
    <location>
        <begin position="72"/>
        <end position="148"/>
    </location>
</feature>
<dbReference type="InterPro" id="IPR011053">
    <property type="entry name" value="Single_hybrid_motif"/>
</dbReference>